<proteinExistence type="inferred from homology"/>
<dbReference type="SUPFAM" id="SSF52507">
    <property type="entry name" value="Homo-oligomeric flavin-containing Cys decarboxylases, HFCD"/>
    <property type="match status" value="1"/>
</dbReference>
<dbReference type="InterPro" id="IPR003382">
    <property type="entry name" value="Flavoprotein"/>
</dbReference>
<name>A0ABP8FH93_9BACT</name>
<dbReference type="NCBIfam" id="TIGR00521">
    <property type="entry name" value="coaBC_dfp"/>
    <property type="match status" value="1"/>
</dbReference>
<comment type="catalytic activity">
    <reaction evidence="3 4">
        <text>(R)-4'-phosphopantothenate + L-cysteine + CTP = N-[(R)-4-phosphopantothenoyl]-L-cysteine + CMP + diphosphate + H(+)</text>
        <dbReference type="Rhea" id="RHEA:19397"/>
        <dbReference type="ChEBI" id="CHEBI:10986"/>
        <dbReference type="ChEBI" id="CHEBI:15378"/>
        <dbReference type="ChEBI" id="CHEBI:33019"/>
        <dbReference type="ChEBI" id="CHEBI:35235"/>
        <dbReference type="ChEBI" id="CHEBI:37563"/>
        <dbReference type="ChEBI" id="CHEBI:59458"/>
        <dbReference type="ChEBI" id="CHEBI:60377"/>
        <dbReference type="EC" id="6.3.2.5"/>
    </reaction>
</comment>
<protein>
    <recommendedName>
        <fullName evidence="3">Coenzyme A biosynthesis bifunctional protein CoaBC</fullName>
    </recommendedName>
    <alternativeName>
        <fullName evidence="3">DNA/pantothenate metabolism flavoprotein</fullName>
    </alternativeName>
    <alternativeName>
        <fullName evidence="3">Phosphopantothenoylcysteine synthetase/decarboxylase</fullName>
        <shortName evidence="3">PPCS-PPCDC</shortName>
    </alternativeName>
    <domain>
        <recommendedName>
            <fullName evidence="3">Phosphopantothenoylcysteine decarboxylase</fullName>
            <shortName evidence="3">PPC decarboxylase</shortName>
            <shortName evidence="3">PPC-DC</shortName>
            <ecNumber evidence="3">4.1.1.36</ecNumber>
        </recommendedName>
        <alternativeName>
            <fullName evidence="3">CoaC</fullName>
        </alternativeName>
    </domain>
    <domain>
        <recommendedName>
            <fullName evidence="3">Phosphopantothenate--cysteine ligase</fullName>
            <ecNumber evidence="3">6.3.2.5</ecNumber>
        </recommendedName>
        <alternativeName>
            <fullName evidence="3">CoaB</fullName>
        </alternativeName>
        <alternativeName>
            <fullName evidence="3">Phosphopantothenoylcysteine synthetase</fullName>
            <shortName evidence="3">PPC synthetase</shortName>
            <shortName evidence="3">PPC-S</shortName>
        </alternativeName>
    </domain>
</protein>
<comment type="cofactor">
    <cofactor evidence="3">
        <name>Mg(2+)</name>
        <dbReference type="ChEBI" id="CHEBI:18420"/>
    </cofactor>
</comment>
<comment type="pathway">
    <text evidence="3 4">Cofactor biosynthesis; coenzyme A biosynthesis; CoA from (R)-pantothenate: step 3/5.</text>
</comment>
<dbReference type="Pfam" id="PF04127">
    <property type="entry name" value="DFP"/>
    <property type="match status" value="1"/>
</dbReference>
<evidence type="ECO:0000256" key="2">
    <source>
        <dbReference type="ARBA" id="ARBA00023239"/>
    </source>
</evidence>
<keyword evidence="3 4" id="KW-0436">Ligase</keyword>
<dbReference type="Gene3D" id="3.40.50.10300">
    <property type="entry name" value="CoaB-like"/>
    <property type="match status" value="1"/>
</dbReference>
<comment type="cofactor">
    <cofactor evidence="3">
        <name>FMN</name>
        <dbReference type="ChEBI" id="CHEBI:58210"/>
    </cofactor>
    <text evidence="3">Binds 1 FMN per subunit.</text>
</comment>
<feature type="binding site" evidence="3">
    <location>
        <position position="338"/>
    </location>
    <ligand>
        <name>CTP</name>
        <dbReference type="ChEBI" id="CHEBI:37563"/>
    </ligand>
</feature>
<reference evidence="8" key="1">
    <citation type="journal article" date="2019" name="Int. J. Syst. Evol. Microbiol.">
        <title>The Global Catalogue of Microorganisms (GCM) 10K type strain sequencing project: providing services to taxonomists for standard genome sequencing and annotation.</title>
        <authorList>
            <consortium name="The Broad Institute Genomics Platform"/>
            <consortium name="The Broad Institute Genome Sequencing Center for Infectious Disease"/>
            <person name="Wu L."/>
            <person name="Ma J."/>
        </authorList>
    </citation>
    <scope>NUCLEOTIDE SEQUENCE [LARGE SCALE GENOMIC DNA]</scope>
    <source>
        <strain evidence="8">JCM 17664</strain>
    </source>
</reference>
<keyword evidence="3" id="KW-0479">Metal-binding</keyword>
<comment type="pathway">
    <text evidence="3 4">Cofactor biosynthesis; coenzyme A biosynthesis; CoA from (R)-pantothenate: step 2/5.</text>
</comment>
<feature type="domain" description="DNA/pantothenate metabolism flavoprotein C-terminal" evidence="6">
    <location>
        <begin position="184"/>
        <end position="395"/>
    </location>
</feature>
<dbReference type="PANTHER" id="PTHR14359:SF6">
    <property type="entry name" value="PHOSPHOPANTOTHENOYLCYSTEINE DECARBOXYLASE"/>
    <property type="match status" value="1"/>
</dbReference>
<dbReference type="EC" id="6.3.2.5" evidence="3"/>
<keyword evidence="3 4" id="KW-0288">FMN</keyword>
<feature type="binding site" evidence="3">
    <location>
        <position position="324"/>
    </location>
    <ligand>
        <name>CTP</name>
        <dbReference type="ChEBI" id="CHEBI:37563"/>
    </ligand>
</feature>
<dbReference type="InterPro" id="IPR007085">
    <property type="entry name" value="DNA/pantothenate-metab_flavo_C"/>
</dbReference>
<organism evidence="7 8">
    <name type="scientific">Compostibacter hankyongensis</name>
    <dbReference type="NCBI Taxonomy" id="1007089"/>
    <lineage>
        <taxon>Bacteria</taxon>
        <taxon>Pseudomonadati</taxon>
        <taxon>Bacteroidota</taxon>
        <taxon>Chitinophagia</taxon>
        <taxon>Chitinophagales</taxon>
        <taxon>Chitinophagaceae</taxon>
        <taxon>Compostibacter</taxon>
    </lineage>
</organism>
<comment type="caution">
    <text evidence="7">The sequence shown here is derived from an EMBL/GenBank/DDBJ whole genome shotgun (WGS) entry which is preliminary data.</text>
</comment>
<evidence type="ECO:0000259" key="5">
    <source>
        <dbReference type="Pfam" id="PF02441"/>
    </source>
</evidence>
<dbReference type="Gene3D" id="3.40.50.1950">
    <property type="entry name" value="Flavin prenyltransferase-like"/>
    <property type="match status" value="1"/>
</dbReference>
<comment type="function">
    <text evidence="4">Catalyzes two steps in the biosynthesis of coenzyme A. In the first step cysteine is conjugated to 4'-phosphopantothenate to form 4-phosphopantothenoylcysteine, in the latter compound is decarboxylated to form 4'-phosphopantotheine.</text>
</comment>
<dbReference type="GO" id="GO:0016874">
    <property type="term" value="F:ligase activity"/>
    <property type="evidence" value="ECO:0007669"/>
    <property type="project" value="UniProtKB-KW"/>
</dbReference>
<evidence type="ECO:0000256" key="4">
    <source>
        <dbReference type="RuleBase" id="RU364078"/>
    </source>
</evidence>
<feature type="binding site" evidence="3">
    <location>
        <position position="279"/>
    </location>
    <ligand>
        <name>CTP</name>
        <dbReference type="ChEBI" id="CHEBI:37563"/>
    </ligand>
</feature>
<dbReference type="InterPro" id="IPR005252">
    <property type="entry name" value="CoaBC"/>
</dbReference>
<evidence type="ECO:0000256" key="3">
    <source>
        <dbReference type="HAMAP-Rule" id="MF_02225"/>
    </source>
</evidence>
<comment type="function">
    <text evidence="3">Catalyzes two sequential steps in the biosynthesis of coenzyme A. In the first step cysteine is conjugated to 4'-phosphopantothenate to form 4-phosphopantothenoylcysteine. In the second step the latter compound is decarboxylated to form 4'-phosphopantotheine.</text>
</comment>
<keyword evidence="8" id="KW-1185">Reference proteome</keyword>
<comment type="similarity">
    <text evidence="3 4">In the C-terminal section; belongs to the PPC synthetase family.</text>
</comment>
<accession>A0ABP8FH93</accession>
<dbReference type="EC" id="4.1.1.36" evidence="3"/>
<comment type="similarity">
    <text evidence="3 4">In the N-terminal section; belongs to the HFCD (homo-oligomeric flavin containing Cys decarboxylase) superfamily.</text>
</comment>
<feature type="domain" description="Flavoprotein" evidence="5">
    <location>
        <begin position="5"/>
        <end position="176"/>
    </location>
</feature>
<keyword evidence="3" id="KW-0460">Magnesium</keyword>
<comment type="caution">
    <text evidence="3">Lacks conserved residue(s) required for the propagation of feature annotation.</text>
</comment>
<dbReference type="Proteomes" id="UP001501207">
    <property type="component" value="Unassembled WGS sequence"/>
</dbReference>
<evidence type="ECO:0000259" key="6">
    <source>
        <dbReference type="Pfam" id="PF04127"/>
    </source>
</evidence>
<feature type="binding site" evidence="3">
    <location>
        <begin position="305"/>
        <end position="308"/>
    </location>
    <ligand>
        <name>CTP</name>
        <dbReference type="ChEBI" id="CHEBI:37563"/>
    </ligand>
</feature>
<keyword evidence="1 3" id="KW-0210">Decarboxylase</keyword>
<evidence type="ECO:0000313" key="7">
    <source>
        <dbReference type="EMBL" id="GAA4303458.1"/>
    </source>
</evidence>
<dbReference type="RefSeq" id="WP_344975384.1">
    <property type="nucleotide sequence ID" value="NZ_BAABFN010000001.1"/>
</dbReference>
<evidence type="ECO:0000313" key="8">
    <source>
        <dbReference type="Proteomes" id="UP001501207"/>
    </source>
</evidence>
<evidence type="ECO:0000256" key="1">
    <source>
        <dbReference type="ARBA" id="ARBA00022793"/>
    </source>
</evidence>
<keyword evidence="3" id="KW-0511">Multifunctional enzyme</keyword>
<dbReference type="HAMAP" id="MF_02225">
    <property type="entry name" value="CoaBC"/>
    <property type="match status" value="1"/>
</dbReference>
<dbReference type="InterPro" id="IPR036551">
    <property type="entry name" value="Flavin_trans-like"/>
</dbReference>
<dbReference type="PANTHER" id="PTHR14359">
    <property type="entry name" value="HOMO-OLIGOMERIC FLAVIN CONTAINING CYS DECARBOXYLASE FAMILY"/>
    <property type="match status" value="1"/>
</dbReference>
<dbReference type="SUPFAM" id="SSF102645">
    <property type="entry name" value="CoaB-like"/>
    <property type="match status" value="1"/>
</dbReference>
<feature type="region of interest" description="Phosphopantothenate--cysteine ligase" evidence="3">
    <location>
        <begin position="189"/>
        <end position="400"/>
    </location>
</feature>
<feature type="region of interest" description="Phosphopantothenoylcysteine decarboxylase" evidence="3">
    <location>
        <begin position="1"/>
        <end position="188"/>
    </location>
</feature>
<gene>
    <name evidence="3 7" type="primary">coaBC</name>
    <name evidence="7" type="ORF">GCM10023143_06910</name>
</gene>
<dbReference type="EMBL" id="BAABFN010000001">
    <property type="protein sequence ID" value="GAA4303458.1"/>
    <property type="molecule type" value="Genomic_DNA"/>
</dbReference>
<feature type="binding site" evidence="3">
    <location>
        <position position="289"/>
    </location>
    <ligand>
        <name>CTP</name>
        <dbReference type="ChEBI" id="CHEBI:37563"/>
    </ligand>
</feature>
<comment type="catalytic activity">
    <reaction evidence="3 4">
        <text>N-[(R)-4-phosphopantothenoyl]-L-cysteine + H(+) = (R)-4'-phosphopantetheine + CO2</text>
        <dbReference type="Rhea" id="RHEA:16793"/>
        <dbReference type="ChEBI" id="CHEBI:15378"/>
        <dbReference type="ChEBI" id="CHEBI:16526"/>
        <dbReference type="ChEBI" id="CHEBI:59458"/>
        <dbReference type="ChEBI" id="CHEBI:61723"/>
        <dbReference type="EC" id="4.1.1.36"/>
    </reaction>
</comment>
<dbReference type="InterPro" id="IPR035929">
    <property type="entry name" value="CoaB-like_sf"/>
</dbReference>
<feature type="binding site" evidence="3">
    <location>
        <position position="342"/>
    </location>
    <ligand>
        <name>CTP</name>
        <dbReference type="ChEBI" id="CHEBI:37563"/>
    </ligand>
</feature>
<keyword evidence="3 4" id="KW-0285">Flavoprotein</keyword>
<sequence>MIQGKKILLGITGSIAAYKAAVLLRQLIKAGAEVQVVMTPAAADFVAPLTFGTLSKRPVLTGLVTADQWNNHVALGRWADLMLIAPASVNTIAKMARGLCDNLLTAVYLSATCPVMLAPAMDEDMWKHPATRRNLDILSGYGHILLPVEEGELASGLRGPGRMAEPEAILARIDEALQPPSLPLQGKTALVTAGPTREAIDPVRFIGNHSSGKMGIAIAGELARQGAAVELVLGPVSQPVPAHPGIRVTAVTTAEEMYNACLNLFKKVQLAVLAAAVADYRPARTADRKIKKQTASLQLQLEPTPDILLELGKRKKKTQLLAGFSLETDHEQDHALAKIKEKHLDMIVLNSLRDEGAGFLYDTNKITIYTPDGIARPFPLKPKTEVARDIVATLLTLKPR</sequence>
<dbReference type="Pfam" id="PF02441">
    <property type="entry name" value="Flavoprotein"/>
    <property type="match status" value="1"/>
</dbReference>
<keyword evidence="2 3" id="KW-0456">Lyase</keyword>